<keyword evidence="6" id="KW-0808">Transferase</keyword>
<evidence type="ECO:0000313" key="7">
    <source>
        <dbReference type="Proteomes" id="UP000267821"/>
    </source>
</evidence>
<dbReference type="PROSITE" id="PS50011">
    <property type="entry name" value="PROTEIN_KINASE_DOM"/>
    <property type="match status" value="1"/>
</dbReference>
<reference evidence="6 7" key="1">
    <citation type="journal article" date="2018" name="Nat. Ecol. Evol.">
        <title>Pezizomycetes genomes reveal the molecular basis of ectomycorrhizal truffle lifestyle.</title>
        <authorList>
            <person name="Murat C."/>
            <person name="Payen T."/>
            <person name="Noel B."/>
            <person name="Kuo A."/>
            <person name="Morin E."/>
            <person name="Chen J."/>
            <person name="Kohler A."/>
            <person name="Krizsan K."/>
            <person name="Balestrini R."/>
            <person name="Da Silva C."/>
            <person name="Montanini B."/>
            <person name="Hainaut M."/>
            <person name="Levati E."/>
            <person name="Barry K.W."/>
            <person name="Belfiori B."/>
            <person name="Cichocki N."/>
            <person name="Clum A."/>
            <person name="Dockter R.B."/>
            <person name="Fauchery L."/>
            <person name="Guy J."/>
            <person name="Iotti M."/>
            <person name="Le Tacon F."/>
            <person name="Lindquist E.A."/>
            <person name="Lipzen A."/>
            <person name="Malagnac F."/>
            <person name="Mello A."/>
            <person name="Molinier V."/>
            <person name="Miyauchi S."/>
            <person name="Poulain J."/>
            <person name="Riccioni C."/>
            <person name="Rubini A."/>
            <person name="Sitrit Y."/>
            <person name="Splivallo R."/>
            <person name="Traeger S."/>
            <person name="Wang M."/>
            <person name="Zifcakova L."/>
            <person name="Wipf D."/>
            <person name="Zambonelli A."/>
            <person name="Paolocci F."/>
            <person name="Nowrousian M."/>
            <person name="Ottonello S."/>
            <person name="Baldrian P."/>
            <person name="Spatafora J.W."/>
            <person name="Henrissat B."/>
            <person name="Nagy L.G."/>
            <person name="Aury J.M."/>
            <person name="Wincker P."/>
            <person name="Grigoriev I.V."/>
            <person name="Bonfante P."/>
            <person name="Martin F.M."/>
        </authorList>
    </citation>
    <scope>NUCLEOTIDE SEQUENCE [LARGE SCALE GENOMIC DNA]</scope>
    <source>
        <strain evidence="6 7">ATCC MYA-4762</strain>
    </source>
</reference>
<feature type="region of interest" description="Disordered" evidence="4">
    <location>
        <begin position="1"/>
        <end position="56"/>
    </location>
</feature>
<feature type="region of interest" description="Disordered" evidence="4">
    <location>
        <begin position="115"/>
        <end position="153"/>
    </location>
</feature>
<dbReference type="EMBL" id="ML121557">
    <property type="protein sequence ID" value="RPB21709.1"/>
    <property type="molecule type" value="Genomic_DNA"/>
</dbReference>
<sequence length="627" mass="69779">MAETHLNAQPGGSSARSKTFPAAMPSQSEKSMPNIPSGHYSPLRHHKRTQSMGPRSVKETLDACLDYGDEENGVRVNQYSIKQEIGRGSYGAVHLAVDQSGQEYAMKEFSKSRLRKQSQSNILRRPHQARGRGCPRLPLPHGHRRSASQIHDEEENGNPLYLIREEIAIMKKLDHENIIKLYEVLDDPDGDSLYMVMEYCAKGVVMKVGLGEKTEPYTEEQCRLWFRDMILGIEYLHSQGIIHRDIKPDNLILTADDCLKIVDFGVSEFFKKGTNMFTGKSVGSPAFLPPELCKVGHGEVSGAAADVWSMGVTLYCLCFGCLPFNYTGVLELYDAIREKAPEIPTDNEDLKDLLLQLLDKNPETRINLHRLREHPWVTRYGEDNLLSYEENTTAILVPTEEELNCAITRSIRHVMTVVRAVNKLKALRTRRAARGKASLSAAADPPGAEPLSLKFKSFDGNFSSVKYTGTHLATEGVHSQIIVDHCKGQKNGPENAIAVPPPRRMDSAVVLEDSEGEERAEANEKEQTCDHNGLTVPGEKKEERVNAQSPLDQSIQFLCIEPGKGEDREEFVVRESPTGTNEGVYEEAYKKEVERINREGKAVETNITAEVMGAAEGTGHGREKGGL</sequence>
<feature type="binding site" evidence="3">
    <location>
        <position position="107"/>
    </location>
    <ligand>
        <name>ATP</name>
        <dbReference type="ChEBI" id="CHEBI:30616"/>
    </ligand>
</feature>
<dbReference type="AlphaFoldDB" id="A0A3N4LJR1"/>
<evidence type="ECO:0000259" key="5">
    <source>
        <dbReference type="PROSITE" id="PS50011"/>
    </source>
</evidence>
<evidence type="ECO:0000256" key="4">
    <source>
        <dbReference type="SAM" id="MobiDB-lite"/>
    </source>
</evidence>
<dbReference type="InterPro" id="IPR017441">
    <property type="entry name" value="Protein_kinase_ATP_BS"/>
</dbReference>
<dbReference type="GO" id="GO:0005516">
    <property type="term" value="F:calmodulin binding"/>
    <property type="evidence" value="ECO:0007669"/>
    <property type="project" value="TreeGrafter"/>
</dbReference>
<protein>
    <submittedName>
        <fullName evidence="6">Pkinase-domain-containing protein</fullName>
    </submittedName>
</protein>
<dbReference type="FunFam" id="3.30.200.20:FF:000447">
    <property type="entry name" value="Calcium/calmodulin dependent protein kinase"/>
    <property type="match status" value="1"/>
</dbReference>
<dbReference type="CDD" id="cd14008">
    <property type="entry name" value="STKc_LKB1_CaMKK"/>
    <property type="match status" value="1"/>
</dbReference>
<dbReference type="PANTHER" id="PTHR24346:SF77">
    <property type="entry name" value="SERINE THREONINE PROTEIN KINASE"/>
    <property type="match status" value="1"/>
</dbReference>
<dbReference type="InterPro" id="IPR008271">
    <property type="entry name" value="Ser/Thr_kinase_AS"/>
</dbReference>
<dbReference type="STRING" id="1051890.A0A3N4LJR1"/>
<dbReference type="Gene3D" id="3.30.200.20">
    <property type="entry name" value="Phosphorylase Kinase, domain 1"/>
    <property type="match status" value="1"/>
</dbReference>
<dbReference type="SMART" id="SM00220">
    <property type="entry name" value="S_TKc"/>
    <property type="match status" value="1"/>
</dbReference>
<name>A0A3N4LJR1_9PEZI</name>
<dbReference type="Proteomes" id="UP000267821">
    <property type="component" value="Unassembled WGS sequence"/>
</dbReference>
<keyword evidence="2 3" id="KW-0067">ATP-binding</keyword>
<dbReference type="PROSITE" id="PS00108">
    <property type="entry name" value="PROTEIN_KINASE_ST"/>
    <property type="match status" value="1"/>
</dbReference>
<dbReference type="FunCoup" id="A0A3N4LJR1">
    <property type="interactions" value="333"/>
</dbReference>
<evidence type="ECO:0000256" key="1">
    <source>
        <dbReference type="ARBA" id="ARBA00022741"/>
    </source>
</evidence>
<dbReference type="GO" id="GO:0035556">
    <property type="term" value="P:intracellular signal transduction"/>
    <property type="evidence" value="ECO:0007669"/>
    <property type="project" value="TreeGrafter"/>
</dbReference>
<dbReference type="GO" id="GO:0005737">
    <property type="term" value="C:cytoplasm"/>
    <property type="evidence" value="ECO:0007669"/>
    <property type="project" value="TreeGrafter"/>
</dbReference>
<dbReference type="GO" id="GO:0004683">
    <property type="term" value="F:calcium/calmodulin-dependent protein kinase activity"/>
    <property type="evidence" value="ECO:0007669"/>
    <property type="project" value="TreeGrafter"/>
</dbReference>
<evidence type="ECO:0000256" key="2">
    <source>
        <dbReference type="ARBA" id="ARBA00022840"/>
    </source>
</evidence>
<dbReference type="OrthoDB" id="68483at2759"/>
<feature type="domain" description="Protein kinase" evidence="5">
    <location>
        <begin position="79"/>
        <end position="377"/>
    </location>
</feature>
<dbReference type="InterPro" id="IPR011009">
    <property type="entry name" value="Kinase-like_dom_sf"/>
</dbReference>
<feature type="region of interest" description="Disordered" evidence="4">
    <location>
        <begin position="519"/>
        <end position="540"/>
    </location>
</feature>
<keyword evidence="7" id="KW-1185">Reference proteome</keyword>
<feature type="compositionally biased region" description="Basic and acidic residues" evidence="4">
    <location>
        <begin position="519"/>
        <end position="529"/>
    </location>
</feature>
<dbReference type="SUPFAM" id="SSF56112">
    <property type="entry name" value="Protein kinase-like (PK-like)"/>
    <property type="match status" value="1"/>
</dbReference>
<dbReference type="InParanoid" id="A0A3N4LJR1"/>
<evidence type="ECO:0000256" key="3">
    <source>
        <dbReference type="PROSITE-ProRule" id="PRU10141"/>
    </source>
</evidence>
<dbReference type="InterPro" id="IPR000719">
    <property type="entry name" value="Prot_kinase_dom"/>
</dbReference>
<keyword evidence="1 3" id="KW-0547">Nucleotide-binding</keyword>
<dbReference type="GO" id="GO:0005524">
    <property type="term" value="F:ATP binding"/>
    <property type="evidence" value="ECO:0007669"/>
    <property type="project" value="UniProtKB-UniRule"/>
</dbReference>
<keyword evidence="6" id="KW-0418">Kinase</keyword>
<dbReference type="FunFam" id="1.10.510.10:FF:000571">
    <property type="entry name" value="Maternal embryonic leucine zipper kinase"/>
    <property type="match status" value="1"/>
</dbReference>
<dbReference type="Gene3D" id="1.10.510.10">
    <property type="entry name" value="Transferase(Phosphotransferase) domain 1"/>
    <property type="match status" value="1"/>
</dbReference>
<feature type="compositionally biased region" description="Polar residues" evidence="4">
    <location>
        <begin position="1"/>
        <end position="17"/>
    </location>
</feature>
<evidence type="ECO:0000313" key="6">
    <source>
        <dbReference type="EMBL" id="RPB21709.1"/>
    </source>
</evidence>
<dbReference type="PANTHER" id="PTHR24346">
    <property type="entry name" value="MAP/MICROTUBULE AFFINITY-REGULATING KINASE"/>
    <property type="match status" value="1"/>
</dbReference>
<dbReference type="PROSITE" id="PS00107">
    <property type="entry name" value="PROTEIN_KINASE_ATP"/>
    <property type="match status" value="1"/>
</dbReference>
<accession>A0A3N4LJR1</accession>
<dbReference type="Pfam" id="PF00069">
    <property type="entry name" value="Pkinase"/>
    <property type="match status" value="1"/>
</dbReference>
<proteinExistence type="predicted"/>
<gene>
    <name evidence="6" type="ORF">L211DRAFT_827605</name>
</gene>
<organism evidence="6 7">
    <name type="scientific">Terfezia boudieri ATCC MYA-4762</name>
    <dbReference type="NCBI Taxonomy" id="1051890"/>
    <lineage>
        <taxon>Eukaryota</taxon>
        <taxon>Fungi</taxon>
        <taxon>Dikarya</taxon>
        <taxon>Ascomycota</taxon>
        <taxon>Pezizomycotina</taxon>
        <taxon>Pezizomycetes</taxon>
        <taxon>Pezizales</taxon>
        <taxon>Pezizaceae</taxon>
        <taxon>Terfezia</taxon>
    </lineage>
</organism>